<feature type="compositionally biased region" description="Basic and acidic residues" evidence="3">
    <location>
        <begin position="967"/>
        <end position="976"/>
    </location>
</feature>
<dbReference type="GO" id="GO:0005886">
    <property type="term" value="C:plasma membrane"/>
    <property type="evidence" value="ECO:0007669"/>
    <property type="project" value="TreeGrafter"/>
</dbReference>
<feature type="compositionally biased region" description="Basic and acidic residues" evidence="3">
    <location>
        <begin position="991"/>
        <end position="1011"/>
    </location>
</feature>
<dbReference type="InterPro" id="IPR001895">
    <property type="entry name" value="RASGEF_cat_dom"/>
</dbReference>
<feature type="compositionally biased region" description="Basic and acidic residues" evidence="3">
    <location>
        <begin position="927"/>
        <end position="957"/>
    </location>
</feature>
<dbReference type="InterPro" id="IPR014710">
    <property type="entry name" value="RmlC-like_jellyroll"/>
</dbReference>
<feature type="domain" description="Cyclic nucleotide-binding" evidence="5">
    <location>
        <begin position="605"/>
        <end position="691"/>
    </location>
</feature>
<dbReference type="PROSITE" id="PS50009">
    <property type="entry name" value="RASGEF_CAT"/>
    <property type="match status" value="1"/>
</dbReference>
<feature type="domain" description="Cyclic nucleotide-binding" evidence="5">
    <location>
        <begin position="251"/>
        <end position="336"/>
    </location>
</feature>
<feature type="compositionally biased region" description="Polar residues" evidence="3">
    <location>
        <begin position="903"/>
        <end position="922"/>
    </location>
</feature>
<dbReference type="SUPFAM" id="SSF51206">
    <property type="entry name" value="cAMP-binding domain-like"/>
    <property type="match status" value="2"/>
</dbReference>
<feature type="region of interest" description="Disordered" evidence="3">
    <location>
        <begin position="801"/>
        <end position="828"/>
    </location>
</feature>
<dbReference type="InterPro" id="IPR023578">
    <property type="entry name" value="Ras_GEF_dom_sf"/>
</dbReference>
<dbReference type="SUPFAM" id="SSF48366">
    <property type="entry name" value="Ras GEF"/>
    <property type="match status" value="1"/>
</dbReference>
<evidence type="ECO:0008006" key="7">
    <source>
        <dbReference type="Google" id="ProtNLM"/>
    </source>
</evidence>
<feature type="region of interest" description="Disordered" evidence="3">
    <location>
        <begin position="729"/>
        <end position="778"/>
    </location>
</feature>
<dbReference type="PROSITE" id="PS50042">
    <property type="entry name" value="CNMP_BINDING_3"/>
    <property type="match status" value="2"/>
</dbReference>
<dbReference type="GO" id="GO:0007265">
    <property type="term" value="P:Ras protein signal transduction"/>
    <property type="evidence" value="ECO:0007669"/>
    <property type="project" value="TreeGrafter"/>
</dbReference>
<dbReference type="SMART" id="SM00568">
    <property type="entry name" value="GRAM"/>
    <property type="match status" value="1"/>
</dbReference>
<dbReference type="InterPro" id="IPR004182">
    <property type="entry name" value="GRAM"/>
</dbReference>
<feature type="compositionally biased region" description="Low complexity" evidence="3">
    <location>
        <begin position="888"/>
        <end position="898"/>
    </location>
</feature>
<dbReference type="SMART" id="SM00147">
    <property type="entry name" value="RasGEF"/>
    <property type="match status" value="1"/>
</dbReference>
<proteinExistence type="predicted"/>
<feature type="region of interest" description="Disordered" evidence="3">
    <location>
        <begin position="857"/>
        <end position="1062"/>
    </location>
</feature>
<feature type="domain" description="Ras-GEF" evidence="4">
    <location>
        <begin position="1"/>
        <end position="223"/>
    </location>
</feature>
<evidence type="ECO:0000313" key="6">
    <source>
        <dbReference type="EMBL" id="NDV29200.1"/>
    </source>
</evidence>
<name>A0A6B2KWP7_9EUKA</name>
<feature type="compositionally biased region" description="Polar residues" evidence="3">
    <location>
        <begin position="1015"/>
        <end position="1028"/>
    </location>
</feature>
<dbReference type="AlphaFoldDB" id="A0A6B2KWP7"/>
<dbReference type="EMBL" id="GIBP01000231">
    <property type="protein sequence ID" value="NDV29200.1"/>
    <property type="molecule type" value="Transcribed_RNA"/>
</dbReference>
<dbReference type="GO" id="GO:0005085">
    <property type="term" value="F:guanyl-nucleotide exchange factor activity"/>
    <property type="evidence" value="ECO:0007669"/>
    <property type="project" value="UniProtKB-KW"/>
</dbReference>
<dbReference type="InterPro" id="IPR011993">
    <property type="entry name" value="PH-like_dom_sf"/>
</dbReference>
<evidence type="ECO:0000256" key="3">
    <source>
        <dbReference type="SAM" id="MobiDB-lite"/>
    </source>
</evidence>
<dbReference type="InterPro" id="IPR008937">
    <property type="entry name" value="Ras-like_GEF"/>
</dbReference>
<feature type="compositionally biased region" description="Acidic residues" evidence="3">
    <location>
        <begin position="739"/>
        <end position="748"/>
    </location>
</feature>
<dbReference type="InterPro" id="IPR018490">
    <property type="entry name" value="cNMP-bd_dom_sf"/>
</dbReference>
<evidence type="ECO:0000256" key="1">
    <source>
        <dbReference type="ARBA" id="ARBA00022658"/>
    </source>
</evidence>
<dbReference type="SMART" id="SM00100">
    <property type="entry name" value="cNMP"/>
    <property type="match status" value="2"/>
</dbReference>
<accession>A0A6B2KWP7</accession>
<feature type="region of interest" description="Disordered" evidence="3">
    <location>
        <begin position="384"/>
        <end position="419"/>
    </location>
</feature>
<organism evidence="6">
    <name type="scientific">Arcella intermedia</name>
    <dbReference type="NCBI Taxonomy" id="1963864"/>
    <lineage>
        <taxon>Eukaryota</taxon>
        <taxon>Amoebozoa</taxon>
        <taxon>Tubulinea</taxon>
        <taxon>Elardia</taxon>
        <taxon>Arcellinida</taxon>
        <taxon>Sphaerothecina</taxon>
        <taxon>Arcellidae</taxon>
        <taxon>Arcella</taxon>
    </lineage>
</organism>
<sequence>MESELYLKIKRTEFLHNNWCGAESEKNAANLLNFIAYGNRITAWLTTEILKFGNPKLRSDMITLCIHLLQNLETLKNYNGMIHVLGCLYSSTISKLKNTWTLVNKKDREILDKMSQLMSFNHHYQSYHEALAMVDKTTPCIPLISVICSDIFVINDALQDETSPGWINWSKIEVMAHRIAEAKRFALPYSLQTLPDVQNWVKEQEYWSDENVCYEIATIRESEENSNNINAATKTDDLYSIGLSDRDWQVILTGAQVKSYQPGAPVLTSGHRNRYLYRVKSGALAVQKMVDGEIVRVGLLAEGATFGEISMLLRNEKGTITVDIVAATTSQVYLIEINLVVGLCDTQPTIGAAFGVMLSRKLANTLKGLSSKSKLTSKINRKSKLYATSSTEAPRKSVKNTPPPPETHVDTTASPTKAEMDPKEIETMKATYQAKRTQRVVPSRLISTPRTDKLDVSGNYSISGLDDKKFCTKFGIKDEVLLRHWNCTLKKRNASGSLFLSQSYLCFYAVTFGWKIREKILLRDIESVKVEDKAMVVKFKDTNYTFAGIRKLTEAEKIIKDVWETHRSSDDSHSDSRINIVNKNKKEDEDITKKLQPTPEDWQLILKGSRTVHYQKDEVIIKEGKKYRQLYQLTKGVCRIEKEGINKPLDLISYSSHHPEDSIFGEISFLEDGPATASVIADENVQIHIIEGYFLNILFQHYPPLCVRFYHYIARVLARRITAREREQNQKLKRLTTEDTSDEIDTDTQESYMETSSDDERDRLTSPQTTNPLLVQFQRDKTNKQDINIIHRMLFNEKEVSFGSDEDNATGSLEAERRESGSSSNPDMKAVHMREISDGLASNQALSSSDGEVITTEITKTEKKRKSLVVSDVPEKSRSKSIKTTPVKKSNSPKSSPKLVDPTQLSYSTGNFKSNRSISVSVTPELPRLHDKALVASDDTEKRVSLEGEEKPKERKSNNTKSRTPARRSDSTKETLIKIVRGGGGGSAGDMEEKLKLKKLNEAFKKSRNEEDPITSPSRKSGTKSTPLSPHGDDKSTKNSRSGSRSKKEELKSPKKSPKKPN</sequence>
<evidence type="ECO:0000256" key="2">
    <source>
        <dbReference type="PROSITE-ProRule" id="PRU00168"/>
    </source>
</evidence>
<dbReference type="Pfam" id="PF02893">
    <property type="entry name" value="GRAM"/>
    <property type="match status" value="1"/>
</dbReference>
<dbReference type="InterPro" id="IPR036964">
    <property type="entry name" value="RASGEF_cat_dom_sf"/>
</dbReference>
<protein>
    <recommendedName>
        <fullName evidence="7">Cyclic nucleotide-binding domain-containing protein</fullName>
    </recommendedName>
</protein>
<evidence type="ECO:0000259" key="4">
    <source>
        <dbReference type="PROSITE" id="PS50009"/>
    </source>
</evidence>
<dbReference type="CDD" id="cd00038">
    <property type="entry name" value="CAP_ED"/>
    <property type="match status" value="2"/>
</dbReference>
<dbReference type="Gene3D" id="1.10.840.10">
    <property type="entry name" value="Ras guanine-nucleotide exchange factors catalytic domain"/>
    <property type="match status" value="1"/>
</dbReference>
<dbReference type="Pfam" id="PF00027">
    <property type="entry name" value="cNMP_binding"/>
    <property type="match status" value="2"/>
</dbReference>
<dbReference type="InterPro" id="IPR000595">
    <property type="entry name" value="cNMP-bd_dom"/>
</dbReference>
<dbReference type="Pfam" id="PF00617">
    <property type="entry name" value="RasGEF"/>
    <property type="match status" value="1"/>
</dbReference>
<dbReference type="Gene3D" id="2.60.120.10">
    <property type="entry name" value="Jelly Rolls"/>
    <property type="match status" value="2"/>
</dbReference>
<dbReference type="Gene3D" id="2.30.29.30">
    <property type="entry name" value="Pleckstrin-homology domain (PH domain)/Phosphotyrosine-binding domain (PTB)"/>
    <property type="match status" value="1"/>
</dbReference>
<reference evidence="6" key="1">
    <citation type="journal article" date="2020" name="J. Eukaryot. Microbiol.">
        <title>De novo Sequencing, Assembly and Annotation of the Transcriptome for the Free-Living Testate Amoeba Arcella intermedia.</title>
        <authorList>
            <person name="Ribeiro G.M."/>
            <person name="Porfirio-Sousa A.L."/>
            <person name="Maurer-Alcala X.X."/>
            <person name="Katz L.A."/>
            <person name="Lahr D.J.G."/>
        </authorList>
    </citation>
    <scope>NUCLEOTIDE SEQUENCE</scope>
</reference>
<dbReference type="PANTHER" id="PTHR23113">
    <property type="entry name" value="GUANINE NUCLEOTIDE EXCHANGE FACTOR"/>
    <property type="match status" value="1"/>
</dbReference>
<evidence type="ECO:0000259" key="5">
    <source>
        <dbReference type="PROSITE" id="PS50042"/>
    </source>
</evidence>
<keyword evidence="1 2" id="KW-0344">Guanine-nucleotide releasing factor</keyword>
<dbReference type="PANTHER" id="PTHR23113:SF368">
    <property type="entry name" value="CELL DIVISION CONTROL PROTEIN 25"/>
    <property type="match status" value="1"/>
</dbReference>